<keyword evidence="1" id="KW-0472">Membrane</keyword>
<name>A0A9E7TKN9_9EURY</name>
<dbReference type="GeneID" id="74306430"/>
<proteinExistence type="predicted"/>
<evidence type="ECO:0000313" key="3">
    <source>
        <dbReference type="Proteomes" id="UP001060368"/>
    </source>
</evidence>
<reference evidence="2" key="1">
    <citation type="submission" date="2022-04" db="EMBL/GenBank/DDBJ databases">
        <title>Complete genome of Methanoplanus endosymbiosus DSM 3599.</title>
        <authorList>
            <person name="Chen S.-C."/>
            <person name="You Y.-T."/>
            <person name="Zhou Y.-Z."/>
            <person name="Lai M.-C."/>
        </authorList>
    </citation>
    <scope>NUCLEOTIDE SEQUENCE</scope>
    <source>
        <strain evidence="2">DSM 3599</strain>
    </source>
</reference>
<sequence length="261" mass="29387">MDKRDIITFLVAIGIVAGIAVIINPPDFGNEDGNNSISGAAAGGDICTDSSCCTAGPHYTYSTTPLEPPFRIFYNYDLDSIYSPGPSGYPRLHLPKNQYLPESEIFTPEHTKYHFFSDMDRYLSSDLFSSSIWGSKNMDVKEFAYMDGNYSGYSEIFGVPYNLWRINSKMTPASGQSLLYSSFQWILVDASTGDIVTGGNILYNGSIVRKVESGDRKYYFIIEAENILNFELDLETPETSYYQQQIQPEMYNIKDMLSTME</sequence>
<dbReference type="KEGG" id="mend:L6E24_02005"/>
<keyword evidence="1" id="KW-0812">Transmembrane</keyword>
<feature type="transmembrane region" description="Helical" evidence="1">
    <location>
        <begin position="6"/>
        <end position="23"/>
    </location>
</feature>
<evidence type="ECO:0000313" key="2">
    <source>
        <dbReference type="EMBL" id="UUX92924.1"/>
    </source>
</evidence>
<gene>
    <name evidence="2" type="ORF">L6E24_02005</name>
</gene>
<evidence type="ECO:0000256" key="1">
    <source>
        <dbReference type="SAM" id="Phobius"/>
    </source>
</evidence>
<dbReference type="RefSeq" id="WP_257743067.1">
    <property type="nucleotide sequence ID" value="NZ_CP096115.1"/>
</dbReference>
<protein>
    <submittedName>
        <fullName evidence="2">Uncharacterized protein</fullName>
    </submittedName>
</protein>
<dbReference type="Proteomes" id="UP001060368">
    <property type="component" value="Chromosome"/>
</dbReference>
<accession>A0A9E7TKN9</accession>
<dbReference type="AlphaFoldDB" id="A0A9E7TKN9"/>
<keyword evidence="1" id="KW-1133">Transmembrane helix</keyword>
<keyword evidence="3" id="KW-1185">Reference proteome</keyword>
<dbReference type="EMBL" id="CP096115">
    <property type="protein sequence ID" value="UUX92924.1"/>
    <property type="molecule type" value="Genomic_DNA"/>
</dbReference>
<organism evidence="2 3">
    <name type="scientific">Methanoplanus endosymbiosus</name>
    <dbReference type="NCBI Taxonomy" id="33865"/>
    <lineage>
        <taxon>Archaea</taxon>
        <taxon>Methanobacteriati</taxon>
        <taxon>Methanobacteriota</taxon>
        <taxon>Stenosarchaea group</taxon>
        <taxon>Methanomicrobia</taxon>
        <taxon>Methanomicrobiales</taxon>
        <taxon>Methanomicrobiaceae</taxon>
        <taxon>Methanoplanus</taxon>
    </lineage>
</organism>